<dbReference type="UniPathway" id="UPA00035">
    <property type="reaction ID" value="UER00041"/>
</dbReference>
<evidence type="ECO:0000256" key="2">
    <source>
        <dbReference type="ARBA" id="ARBA00011948"/>
    </source>
</evidence>
<evidence type="ECO:0000313" key="12">
    <source>
        <dbReference type="Proteomes" id="UP000789941"/>
    </source>
</evidence>
<dbReference type="GO" id="GO:0004048">
    <property type="term" value="F:anthranilate phosphoribosyltransferase activity"/>
    <property type="evidence" value="ECO:0007669"/>
    <property type="project" value="UniProtKB-UniRule"/>
</dbReference>
<evidence type="ECO:0000256" key="4">
    <source>
        <dbReference type="ARBA" id="ARBA00022676"/>
    </source>
</evidence>
<dbReference type="EC" id="2.4.2.18" evidence="2 8"/>
<dbReference type="SUPFAM" id="SSF47648">
    <property type="entry name" value="Nucleoside phosphorylase/phosphoribosyltransferase N-terminal domain"/>
    <property type="match status" value="1"/>
</dbReference>
<feature type="domain" description="Glycosyl transferase family 3" evidence="9">
    <location>
        <begin position="73"/>
        <end position="319"/>
    </location>
</feature>
<proteinExistence type="inferred from homology"/>
<keyword evidence="3 8" id="KW-0028">Amino-acid biosynthesis</keyword>
<dbReference type="Pfam" id="PF02885">
    <property type="entry name" value="Glycos_trans_3N"/>
    <property type="match status" value="1"/>
</dbReference>
<dbReference type="GO" id="GO:0005829">
    <property type="term" value="C:cytosol"/>
    <property type="evidence" value="ECO:0007669"/>
    <property type="project" value="TreeGrafter"/>
</dbReference>
<feature type="binding site" evidence="8">
    <location>
        <position position="120"/>
    </location>
    <ligand>
        <name>5-phospho-alpha-D-ribose 1-diphosphate</name>
        <dbReference type="ChEBI" id="CHEBI:58017"/>
    </ligand>
</feature>
<feature type="binding site" evidence="8">
    <location>
        <position position="111"/>
    </location>
    <ligand>
        <name>anthranilate</name>
        <dbReference type="ChEBI" id="CHEBI:16567"/>
        <label>1</label>
    </ligand>
</feature>
<feature type="binding site" evidence="8">
    <location>
        <position position="165"/>
    </location>
    <ligand>
        <name>anthranilate</name>
        <dbReference type="ChEBI" id="CHEBI:16567"/>
        <label>2</label>
    </ligand>
</feature>
<dbReference type="Proteomes" id="UP000789941">
    <property type="component" value="Unassembled WGS sequence"/>
</dbReference>
<sequence>MNLLQKLIEKNNLTKEEAMAMMSQIMNGSCSTGQMAALLVALKMKGETREEIAAFAEVMRENARRIMPKVDRQRLVDTCGTGGDSSNTFNISTTAAFIAAGAEVKIAKHGNRSVSSSCGSADVLEQLGVKMLEPPNVETCIEKIGIGFMFAPYFHPAMKHVAPVRKELGVRTVFNILGPLTNPAGAQAQILGVFDPLLIPTMADALAKLSTKRALVVHSDGMDEIGLGRTKIAELKNGSVEEYELDGSEFGFKQTEIPKASSKEESARILLDVLHGKNDAAKDVATLNAAGAIYVGGMANSIEQGIGKASDSIDSGNALAKLEQMIKFGDVKNENCLLNLNQNLDKVEK</sequence>
<dbReference type="InterPro" id="IPR005940">
    <property type="entry name" value="Anthranilate_Pribosyl_Tfrase"/>
</dbReference>
<keyword evidence="6 8" id="KW-0822">Tryptophan biosynthesis</keyword>
<name>A0A5E4LVL8_9ARCH</name>
<dbReference type="FunFam" id="3.40.1030.10:FF:000002">
    <property type="entry name" value="Anthranilate phosphoribosyltransferase"/>
    <property type="match status" value="1"/>
</dbReference>
<comment type="caution">
    <text evidence="8">Lacks conserved residue(s) required for the propagation of feature annotation.</text>
</comment>
<dbReference type="HAMAP" id="MF_00211">
    <property type="entry name" value="TrpD"/>
    <property type="match status" value="1"/>
</dbReference>
<evidence type="ECO:0000256" key="7">
    <source>
        <dbReference type="ARBA" id="ARBA00023141"/>
    </source>
</evidence>
<evidence type="ECO:0000256" key="6">
    <source>
        <dbReference type="ARBA" id="ARBA00022822"/>
    </source>
</evidence>
<organism evidence="11 12">
    <name type="scientific">Candidatus Bilamarchaeum dharawalense</name>
    <dbReference type="NCBI Taxonomy" id="2885759"/>
    <lineage>
        <taxon>Archaea</taxon>
        <taxon>Candidatus Micrarchaeota</taxon>
        <taxon>Candidatus Micrarchaeia</taxon>
        <taxon>Candidatus Anstonellales</taxon>
        <taxon>Candidatus Bilamarchaeaceae</taxon>
        <taxon>Candidatus Bilamarchaeum</taxon>
    </lineage>
</organism>
<dbReference type="EMBL" id="CABMJJ010000009">
    <property type="protein sequence ID" value="VVC03906.1"/>
    <property type="molecule type" value="Genomic_DNA"/>
</dbReference>
<reference evidence="11 12" key="1">
    <citation type="submission" date="2019-08" db="EMBL/GenBank/DDBJ databases">
        <authorList>
            <person name="Vazquez-Campos X."/>
        </authorList>
    </citation>
    <scope>NUCLEOTIDE SEQUENCE [LARGE SCALE GENOMIC DNA]</scope>
    <source>
        <strain evidence="11">LFW-283_2</strain>
    </source>
</reference>
<feature type="binding site" evidence="8">
    <location>
        <position position="88"/>
    </location>
    <ligand>
        <name>5-phospho-alpha-D-ribose 1-diphosphate</name>
        <dbReference type="ChEBI" id="CHEBI:58017"/>
    </ligand>
</feature>
<dbReference type="PANTHER" id="PTHR43285">
    <property type="entry name" value="ANTHRANILATE PHOSPHORIBOSYLTRANSFERASE"/>
    <property type="match status" value="1"/>
</dbReference>
<feature type="binding site" evidence="8">
    <location>
        <position position="224"/>
    </location>
    <ligand>
        <name>Mg(2+)</name>
        <dbReference type="ChEBI" id="CHEBI:18420"/>
        <label>1</label>
    </ligand>
</feature>
<dbReference type="NCBIfam" id="TIGR01245">
    <property type="entry name" value="trpD"/>
    <property type="match status" value="1"/>
</dbReference>
<feature type="binding site" evidence="8">
    <location>
        <position position="224"/>
    </location>
    <ligand>
        <name>Mg(2+)</name>
        <dbReference type="ChEBI" id="CHEBI:18420"/>
        <label>2</label>
    </ligand>
</feature>
<evidence type="ECO:0000256" key="3">
    <source>
        <dbReference type="ARBA" id="ARBA00022605"/>
    </source>
</evidence>
<keyword evidence="7 8" id="KW-0057">Aromatic amino acid biosynthesis</keyword>
<dbReference type="InterPro" id="IPR000312">
    <property type="entry name" value="Glycosyl_Trfase_fam3"/>
</dbReference>
<keyword evidence="8" id="KW-0479">Metal-binding</keyword>
<dbReference type="Pfam" id="PF00591">
    <property type="entry name" value="Glycos_transf_3"/>
    <property type="match status" value="1"/>
</dbReference>
<evidence type="ECO:0000259" key="10">
    <source>
        <dbReference type="Pfam" id="PF02885"/>
    </source>
</evidence>
<keyword evidence="5 8" id="KW-0808">Transferase</keyword>
<dbReference type="InterPro" id="IPR035902">
    <property type="entry name" value="Nuc_phospho_transferase"/>
</dbReference>
<keyword evidence="8" id="KW-0460">Magnesium</keyword>
<dbReference type="InterPro" id="IPR017459">
    <property type="entry name" value="Glycosyl_Trfase_fam3_N_dom"/>
</dbReference>
<comment type="function">
    <text evidence="8">Catalyzes the transfer of the phosphoribosyl group of 5-phosphorylribose-1-pyrophosphate (PRPP) to anthranilate to yield N-(5'-phosphoribosyl)-anthranilate (PRA).</text>
</comment>
<feature type="binding site" evidence="8">
    <location>
        <begin position="108"/>
        <end position="116"/>
    </location>
    <ligand>
        <name>5-phospho-alpha-D-ribose 1-diphosphate</name>
        <dbReference type="ChEBI" id="CHEBI:58017"/>
    </ligand>
</feature>
<evidence type="ECO:0000313" key="11">
    <source>
        <dbReference type="EMBL" id="VVC03906.1"/>
    </source>
</evidence>
<gene>
    <name evidence="8 11" type="primary">trpD</name>
    <name evidence="11" type="ORF">LFW2832_00605</name>
</gene>
<dbReference type="PANTHER" id="PTHR43285:SF2">
    <property type="entry name" value="ANTHRANILATE PHOSPHORIBOSYLTRANSFERASE"/>
    <property type="match status" value="1"/>
</dbReference>
<feature type="binding site" evidence="8">
    <location>
        <position position="80"/>
    </location>
    <ligand>
        <name>anthranilate</name>
        <dbReference type="ChEBI" id="CHEBI:16567"/>
        <label>1</label>
    </ligand>
</feature>
<feature type="binding site" evidence="8">
    <location>
        <begin position="90"/>
        <end position="93"/>
    </location>
    <ligand>
        <name>5-phospho-alpha-D-ribose 1-diphosphate</name>
        <dbReference type="ChEBI" id="CHEBI:58017"/>
    </ligand>
</feature>
<protein>
    <recommendedName>
        <fullName evidence="2 8">Anthranilate phosphoribosyltransferase</fullName>
        <ecNumber evidence="2 8">2.4.2.18</ecNumber>
    </recommendedName>
</protein>
<comment type="catalytic activity">
    <reaction evidence="8">
        <text>N-(5-phospho-beta-D-ribosyl)anthranilate + diphosphate = 5-phospho-alpha-D-ribose 1-diphosphate + anthranilate</text>
        <dbReference type="Rhea" id="RHEA:11768"/>
        <dbReference type="ChEBI" id="CHEBI:16567"/>
        <dbReference type="ChEBI" id="CHEBI:18277"/>
        <dbReference type="ChEBI" id="CHEBI:33019"/>
        <dbReference type="ChEBI" id="CHEBI:58017"/>
        <dbReference type="EC" id="2.4.2.18"/>
    </reaction>
</comment>
<feature type="binding site" evidence="8">
    <location>
        <position position="92"/>
    </location>
    <ligand>
        <name>Mg(2+)</name>
        <dbReference type="ChEBI" id="CHEBI:18420"/>
        <label>1</label>
    </ligand>
</feature>
<feature type="binding site" evidence="8">
    <location>
        <position position="223"/>
    </location>
    <ligand>
        <name>Mg(2+)</name>
        <dbReference type="ChEBI" id="CHEBI:18420"/>
        <label>2</label>
    </ligand>
</feature>
<feature type="binding site" evidence="8">
    <location>
        <begin position="83"/>
        <end position="84"/>
    </location>
    <ligand>
        <name>5-phospho-alpha-D-ribose 1-diphosphate</name>
        <dbReference type="ChEBI" id="CHEBI:58017"/>
    </ligand>
</feature>
<feature type="binding site" evidence="8">
    <location>
        <position position="80"/>
    </location>
    <ligand>
        <name>5-phospho-alpha-D-ribose 1-diphosphate</name>
        <dbReference type="ChEBI" id="CHEBI:58017"/>
    </ligand>
</feature>
<comment type="pathway">
    <text evidence="1 8">Amino-acid biosynthesis; L-tryptophan biosynthesis; L-tryptophan from chorismate: step 2/5.</text>
</comment>
<dbReference type="GO" id="GO:0000162">
    <property type="term" value="P:L-tryptophan biosynthetic process"/>
    <property type="evidence" value="ECO:0007669"/>
    <property type="project" value="UniProtKB-UniRule"/>
</dbReference>
<evidence type="ECO:0000259" key="9">
    <source>
        <dbReference type="Pfam" id="PF00591"/>
    </source>
</evidence>
<dbReference type="InterPro" id="IPR036320">
    <property type="entry name" value="Glycosyl_Trfase_fam3_N_dom_sf"/>
</dbReference>
<dbReference type="AlphaFoldDB" id="A0A5E4LVL8"/>
<accession>A0A5E4LVL8</accession>
<keyword evidence="4 8" id="KW-0328">Glycosyltransferase</keyword>
<evidence type="ECO:0000256" key="1">
    <source>
        <dbReference type="ARBA" id="ARBA00004907"/>
    </source>
</evidence>
<feature type="domain" description="Glycosyl transferase family 3 N-terminal" evidence="10">
    <location>
        <begin position="2"/>
        <end position="63"/>
    </location>
</feature>
<evidence type="ECO:0000256" key="5">
    <source>
        <dbReference type="ARBA" id="ARBA00022679"/>
    </source>
</evidence>
<dbReference type="Gene3D" id="3.40.1030.10">
    <property type="entry name" value="Nucleoside phosphorylase/phosphoribosyltransferase catalytic domain"/>
    <property type="match status" value="1"/>
</dbReference>
<evidence type="ECO:0000256" key="8">
    <source>
        <dbReference type="HAMAP-Rule" id="MF_00211"/>
    </source>
</evidence>
<comment type="cofactor">
    <cofactor evidence="8">
        <name>Mg(2+)</name>
        <dbReference type="ChEBI" id="CHEBI:18420"/>
    </cofactor>
    <text evidence="8">Binds 2 magnesium ions per monomer.</text>
</comment>
<comment type="subunit">
    <text evidence="8">Homodimer.</text>
</comment>
<dbReference type="Gene3D" id="1.20.970.10">
    <property type="entry name" value="Transferase, Pyrimidine Nucleoside Phosphorylase, Chain C"/>
    <property type="match status" value="1"/>
</dbReference>
<comment type="caution">
    <text evidence="11">The sequence shown here is derived from an EMBL/GenBank/DDBJ whole genome shotgun (WGS) entry which is preliminary data.</text>
</comment>
<dbReference type="GO" id="GO:0000287">
    <property type="term" value="F:magnesium ion binding"/>
    <property type="evidence" value="ECO:0007669"/>
    <property type="project" value="UniProtKB-UniRule"/>
</dbReference>
<dbReference type="SUPFAM" id="SSF52418">
    <property type="entry name" value="Nucleoside phosphorylase/phosphoribosyltransferase catalytic domain"/>
    <property type="match status" value="1"/>
</dbReference>
<comment type="similarity">
    <text evidence="8">Belongs to the anthranilate phosphoribosyltransferase family.</text>
</comment>